<dbReference type="InterPro" id="IPR036759">
    <property type="entry name" value="TPK_catalytic_sf"/>
</dbReference>
<reference evidence="8" key="3">
    <citation type="submission" date="2018-07" db="EMBL/GenBank/DDBJ databases">
        <authorList>
            <person name="Quirk P.G."/>
            <person name="Krulwich T.A."/>
        </authorList>
    </citation>
    <scope>NUCLEOTIDE SEQUENCE</scope>
    <source>
        <strain evidence="8">CCRI-19302</strain>
    </source>
</reference>
<dbReference type="InterPro" id="IPR007371">
    <property type="entry name" value="TPK_catalytic"/>
</dbReference>
<dbReference type="InterPro" id="IPR007373">
    <property type="entry name" value="Thiamin_PyroPKinase_B1-bd"/>
</dbReference>
<keyword evidence="2" id="KW-0547">Nucleotide-binding</keyword>
<dbReference type="AlphaFoldDB" id="A0A255INH8"/>
<dbReference type="GO" id="GO:0004788">
    <property type="term" value="F:thiamine diphosphokinase activity"/>
    <property type="evidence" value="ECO:0007669"/>
    <property type="project" value="UniProtKB-UniRule"/>
</dbReference>
<evidence type="ECO:0000256" key="1">
    <source>
        <dbReference type="ARBA" id="ARBA00022679"/>
    </source>
</evidence>
<keyword evidence="1 8" id="KW-0808">Transferase</keyword>
<dbReference type="Pfam" id="PF04263">
    <property type="entry name" value="TPK_catalytic"/>
    <property type="match status" value="1"/>
</dbReference>
<sequence length="216" mass="24655">MKTLIISGGYINQEFLEEFLSKNKFEYIIGVDKGIEICYEYEIMPSIIMGDFDSVRMDTLKYYENHSDIKIHRFKPEKDDTDTQMAILWAVQIESTEIAIIGATGSRIDHLLGNIQSLSIALEKNINCYIIDSNNKIMLIKDSLEIKKKEQYGTYLSLLALTNQVTGLTLTGFKYPLYEYNLTNQSGGFGVSNEIVEERAKIMFQSGILIMIQSKD</sequence>
<protein>
    <recommendedName>
        <fullName evidence="5">Thiamine diphosphokinase</fullName>
        <ecNumber evidence="5">2.7.6.2</ecNumber>
    </recommendedName>
</protein>
<evidence type="ECO:0000313" key="8">
    <source>
        <dbReference type="EMBL" id="RDY32307.1"/>
    </source>
</evidence>
<dbReference type="PANTHER" id="PTHR41299">
    <property type="entry name" value="THIAMINE PYROPHOSPHOKINASE"/>
    <property type="match status" value="1"/>
</dbReference>
<evidence type="ECO:0000256" key="2">
    <source>
        <dbReference type="ARBA" id="ARBA00022741"/>
    </source>
</evidence>
<dbReference type="InterPro" id="IPR006282">
    <property type="entry name" value="Thi_PPkinase"/>
</dbReference>
<dbReference type="Gene3D" id="3.40.50.10240">
    <property type="entry name" value="Thiamin pyrophosphokinase, catalytic domain"/>
    <property type="match status" value="1"/>
</dbReference>
<keyword evidence="3 8" id="KW-0418">Kinase</keyword>
<dbReference type="EC" id="2.7.6.2" evidence="5"/>
<dbReference type="OrthoDB" id="9804377at2"/>
<name>A0A255INH8_9FIRM</name>
<dbReference type="GO" id="GO:0016301">
    <property type="term" value="F:kinase activity"/>
    <property type="evidence" value="ECO:0007669"/>
    <property type="project" value="UniProtKB-KW"/>
</dbReference>
<dbReference type="CDD" id="cd07995">
    <property type="entry name" value="TPK"/>
    <property type="match status" value="1"/>
</dbReference>
<evidence type="ECO:0000259" key="6">
    <source>
        <dbReference type="SMART" id="SM00983"/>
    </source>
</evidence>
<reference evidence="7 10" key="2">
    <citation type="submission" date="2018-05" db="EMBL/GenBank/DDBJ databases">
        <title>Genomic Encyclopedia of Type Strains, Phase IV (KMG-IV): sequencing the most valuable type-strain genomes for metagenomic binning, comparative biology and taxonomic classification.</title>
        <authorList>
            <person name="Goeker M."/>
        </authorList>
    </citation>
    <scope>NUCLEOTIDE SEQUENCE [LARGE SCALE GENOMIC DNA]</scope>
    <source>
        <strain evidence="7 10">DSM 28816</strain>
    </source>
</reference>
<dbReference type="GO" id="GO:0030975">
    <property type="term" value="F:thiamine binding"/>
    <property type="evidence" value="ECO:0007669"/>
    <property type="project" value="InterPro"/>
</dbReference>
<evidence type="ECO:0000256" key="3">
    <source>
        <dbReference type="ARBA" id="ARBA00022777"/>
    </source>
</evidence>
<evidence type="ECO:0000313" key="7">
    <source>
        <dbReference type="EMBL" id="PXV89511.1"/>
    </source>
</evidence>
<keyword evidence="9" id="KW-1185">Reference proteome</keyword>
<gene>
    <name evidence="7" type="ORF">C8E03_106163</name>
    <name evidence="8" type="ORF">CG710_004815</name>
</gene>
<dbReference type="EMBL" id="QICS01000006">
    <property type="protein sequence ID" value="PXV89511.1"/>
    <property type="molecule type" value="Genomic_DNA"/>
</dbReference>
<evidence type="ECO:0000256" key="4">
    <source>
        <dbReference type="ARBA" id="ARBA00022840"/>
    </source>
</evidence>
<dbReference type="GO" id="GO:0006772">
    <property type="term" value="P:thiamine metabolic process"/>
    <property type="evidence" value="ECO:0007669"/>
    <property type="project" value="UniProtKB-UniRule"/>
</dbReference>
<dbReference type="InterPro" id="IPR036371">
    <property type="entry name" value="TPK_B1-bd_sf"/>
</dbReference>
<accession>A0A255INH8</accession>
<dbReference type="GO" id="GO:0009229">
    <property type="term" value="P:thiamine diphosphate biosynthetic process"/>
    <property type="evidence" value="ECO:0007669"/>
    <property type="project" value="InterPro"/>
</dbReference>
<dbReference type="NCBIfam" id="TIGR01378">
    <property type="entry name" value="thi_PPkinase"/>
    <property type="match status" value="1"/>
</dbReference>
<dbReference type="RefSeq" id="WP_094376671.1">
    <property type="nucleotide sequence ID" value="NZ_NOKA02000004.1"/>
</dbReference>
<dbReference type="SUPFAM" id="SSF63862">
    <property type="entry name" value="Thiamin pyrophosphokinase, substrate-binding domain"/>
    <property type="match status" value="1"/>
</dbReference>
<dbReference type="Proteomes" id="UP000247523">
    <property type="component" value="Unassembled WGS sequence"/>
</dbReference>
<feature type="domain" description="Thiamin pyrophosphokinase thiamin-binding" evidence="6">
    <location>
        <begin position="142"/>
        <end position="210"/>
    </location>
</feature>
<evidence type="ECO:0000313" key="9">
    <source>
        <dbReference type="Proteomes" id="UP000216411"/>
    </source>
</evidence>
<dbReference type="SMART" id="SM00983">
    <property type="entry name" value="TPK_B1_binding"/>
    <property type="match status" value="1"/>
</dbReference>
<dbReference type="SUPFAM" id="SSF63999">
    <property type="entry name" value="Thiamin pyrophosphokinase, catalytic domain"/>
    <property type="match status" value="1"/>
</dbReference>
<reference evidence="8 9" key="1">
    <citation type="journal article" date="2017" name="Genome Announc.">
        <title>Draft Genome Sequence of a Sporulating and Motile Strain of Lachnotalea glycerini Isolated from Water in Quebec City, Canada.</title>
        <authorList>
            <person name="Maheux A.F."/>
            <person name="Boudreau D.K."/>
            <person name="Berube E."/>
            <person name="Boissinot M."/>
            <person name="Raymond F."/>
            <person name="Brodeur S."/>
            <person name="Corbeil J."/>
            <person name="Isabel S."/>
            <person name="Omar R.F."/>
            <person name="Bergeron M.G."/>
        </authorList>
    </citation>
    <scope>NUCLEOTIDE SEQUENCE [LARGE SCALE GENOMIC DNA]</scope>
    <source>
        <strain evidence="8 9">CCRI-19302</strain>
    </source>
</reference>
<dbReference type="EMBL" id="NOKA02000004">
    <property type="protein sequence ID" value="RDY32307.1"/>
    <property type="molecule type" value="Genomic_DNA"/>
</dbReference>
<proteinExistence type="predicted"/>
<comment type="caution">
    <text evidence="8">The sequence shown here is derived from an EMBL/GenBank/DDBJ whole genome shotgun (WGS) entry which is preliminary data.</text>
</comment>
<evidence type="ECO:0000313" key="10">
    <source>
        <dbReference type="Proteomes" id="UP000247523"/>
    </source>
</evidence>
<dbReference type="PANTHER" id="PTHR41299:SF1">
    <property type="entry name" value="THIAMINE PYROPHOSPHOKINASE"/>
    <property type="match status" value="1"/>
</dbReference>
<dbReference type="Proteomes" id="UP000216411">
    <property type="component" value="Unassembled WGS sequence"/>
</dbReference>
<dbReference type="InterPro" id="IPR053149">
    <property type="entry name" value="TPK"/>
</dbReference>
<dbReference type="GO" id="GO:0005524">
    <property type="term" value="F:ATP binding"/>
    <property type="evidence" value="ECO:0007669"/>
    <property type="project" value="UniProtKB-KW"/>
</dbReference>
<keyword evidence="4" id="KW-0067">ATP-binding</keyword>
<dbReference type="Pfam" id="PF04265">
    <property type="entry name" value="TPK_B1_binding"/>
    <property type="match status" value="1"/>
</dbReference>
<organism evidence="8 9">
    <name type="scientific">Lachnotalea glycerini</name>
    <dbReference type="NCBI Taxonomy" id="1763509"/>
    <lineage>
        <taxon>Bacteria</taxon>
        <taxon>Bacillati</taxon>
        <taxon>Bacillota</taxon>
        <taxon>Clostridia</taxon>
        <taxon>Lachnospirales</taxon>
        <taxon>Lachnospiraceae</taxon>
        <taxon>Lachnotalea</taxon>
    </lineage>
</organism>
<evidence type="ECO:0000256" key="5">
    <source>
        <dbReference type="NCBIfam" id="TIGR01378"/>
    </source>
</evidence>